<organism evidence="2 3">
    <name type="scientific">Streptomyces griseorubiginosus</name>
    <dbReference type="NCBI Taxonomy" id="67304"/>
    <lineage>
        <taxon>Bacteria</taxon>
        <taxon>Bacillati</taxon>
        <taxon>Actinomycetota</taxon>
        <taxon>Actinomycetes</taxon>
        <taxon>Kitasatosporales</taxon>
        <taxon>Streptomycetaceae</taxon>
        <taxon>Streptomyces</taxon>
    </lineage>
</organism>
<feature type="chain" id="PRO_5007105620" description="Secreted protein" evidence="1">
    <location>
        <begin position="28"/>
        <end position="155"/>
    </location>
</feature>
<feature type="signal peptide" evidence="1">
    <location>
        <begin position="1"/>
        <end position="27"/>
    </location>
</feature>
<name>A0A101S1R7_9ACTN</name>
<dbReference type="AlphaFoldDB" id="A0A101S1R7"/>
<evidence type="ECO:0000313" key="3">
    <source>
        <dbReference type="Proteomes" id="UP000054375"/>
    </source>
</evidence>
<accession>A0A101S1R7</accession>
<proteinExistence type="predicted"/>
<gene>
    <name evidence="2" type="ORF">AQJ54_18670</name>
</gene>
<keyword evidence="3" id="KW-1185">Reference proteome</keyword>
<evidence type="ECO:0000313" key="2">
    <source>
        <dbReference type="EMBL" id="KUN65750.1"/>
    </source>
</evidence>
<evidence type="ECO:0000256" key="1">
    <source>
        <dbReference type="SAM" id="SignalP"/>
    </source>
</evidence>
<comment type="caution">
    <text evidence="2">The sequence shown here is derived from an EMBL/GenBank/DDBJ whole genome shotgun (WGS) entry which is preliminary data.</text>
</comment>
<protein>
    <recommendedName>
        <fullName evidence="4">Secreted protein</fullName>
    </recommendedName>
</protein>
<keyword evidence="1" id="KW-0732">Signal</keyword>
<dbReference type="RefSeq" id="WP_062238731.1">
    <property type="nucleotide sequence ID" value="NZ_JBHUVV010000010.1"/>
</dbReference>
<dbReference type="Proteomes" id="UP000054375">
    <property type="component" value="Unassembled WGS sequence"/>
</dbReference>
<sequence>MQLRALTTTVALFAVATLGTAAGTSPAAPPAPEHVTQTVQQRTGPPVLVDCLWHPRVRPTNFMLACGDGNSRLASLHWTRWDARGARADGVNWVNDCKPYCAAGHFHAYPVTVRLDRTRPWKKHPQVSHYSRITLTYPAARPAQFGPTVSYPLWD</sequence>
<dbReference type="EMBL" id="LMWV01000016">
    <property type="protein sequence ID" value="KUN65750.1"/>
    <property type="molecule type" value="Genomic_DNA"/>
</dbReference>
<reference evidence="2 3" key="1">
    <citation type="submission" date="2015-10" db="EMBL/GenBank/DDBJ databases">
        <title>Draft genome sequence of Streptomyces griseorubiginosus DSM 40469, type strain for the species Streptomyces griseorubiginosus.</title>
        <authorList>
            <person name="Ruckert C."/>
            <person name="Winkler A."/>
            <person name="Kalinowski J."/>
            <person name="Kampfer P."/>
            <person name="Glaeser S."/>
        </authorList>
    </citation>
    <scope>NUCLEOTIDE SEQUENCE [LARGE SCALE GENOMIC DNA]</scope>
    <source>
        <strain evidence="2 3">DSM 40469</strain>
    </source>
</reference>
<evidence type="ECO:0008006" key="4">
    <source>
        <dbReference type="Google" id="ProtNLM"/>
    </source>
</evidence>